<feature type="compositionally biased region" description="Acidic residues" evidence="3">
    <location>
        <begin position="84"/>
        <end position="97"/>
    </location>
</feature>
<evidence type="ECO:0000259" key="4">
    <source>
        <dbReference type="PROSITE" id="PS51192"/>
    </source>
</evidence>
<dbReference type="InterPro" id="IPR050496">
    <property type="entry name" value="SNF2_RAD54_helicase_repair"/>
</dbReference>
<dbReference type="InterPro" id="IPR001650">
    <property type="entry name" value="Helicase_C-like"/>
</dbReference>
<dbReference type="Proteomes" id="UP000444721">
    <property type="component" value="Unassembled WGS sequence"/>
</dbReference>
<dbReference type="SUPFAM" id="SSF52540">
    <property type="entry name" value="P-loop containing nucleoside triphosphate hydrolases"/>
    <property type="match status" value="2"/>
</dbReference>
<dbReference type="InterPro" id="IPR049730">
    <property type="entry name" value="SNF2/RAD54-like_C"/>
</dbReference>
<evidence type="ECO:0000256" key="1">
    <source>
        <dbReference type="ARBA" id="ARBA00022801"/>
    </source>
</evidence>
<evidence type="ECO:0000313" key="6">
    <source>
        <dbReference type="EMBL" id="KAF0973789.1"/>
    </source>
</evidence>
<dbReference type="SMART" id="SM00487">
    <property type="entry name" value="DEXDc"/>
    <property type="match status" value="1"/>
</dbReference>
<feature type="compositionally biased region" description="Polar residues" evidence="3">
    <location>
        <begin position="28"/>
        <end position="50"/>
    </location>
</feature>
<feature type="compositionally biased region" description="Basic and acidic residues" evidence="3">
    <location>
        <begin position="144"/>
        <end position="153"/>
    </location>
</feature>
<name>A0A6A5BLK5_NAEFO</name>
<feature type="domain" description="Helicase C-terminal" evidence="5">
    <location>
        <begin position="639"/>
        <end position="793"/>
    </location>
</feature>
<dbReference type="InterPro" id="IPR014001">
    <property type="entry name" value="Helicase_ATP-bd"/>
</dbReference>
<dbReference type="PANTHER" id="PTHR45629">
    <property type="entry name" value="SNF2/RAD54 FAMILY MEMBER"/>
    <property type="match status" value="1"/>
</dbReference>
<feature type="compositionally biased region" description="Acidic residues" evidence="3">
    <location>
        <begin position="105"/>
        <end position="140"/>
    </location>
</feature>
<dbReference type="VEuPathDB" id="AmoebaDB:NfTy_009340"/>
<dbReference type="InterPro" id="IPR038718">
    <property type="entry name" value="SNF2-like_sf"/>
</dbReference>
<dbReference type="GO" id="GO:0016787">
    <property type="term" value="F:hydrolase activity"/>
    <property type="evidence" value="ECO:0007669"/>
    <property type="project" value="UniProtKB-KW"/>
</dbReference>
<dbReference type="SMART" id="SM00490">
    <property type="entry name" value="HELICc"/>
    <property type="match status" value="1"/>
</dbReference>
<dbReference type="PROSITE" id="PS51192">
    <property type="entry name" value="HELICASE_ATP_BIND_1"/>
    <property type="match status" value="1"/>
</dbReference>
<evidence type="ECO:0000259" key="5">
    <source>
        <dbReference type="PROSITE" id="PS51194"/>
    </source>
</evidence>
<feature type="region of interest" description="Disordered" evidence="3">
    <location>
        <begin position="908"/>
        <end position="939"/>
    </location>
</feature>
<dbReference type="Pfam" id="PF00271">
    <property type="entry name" value="Helicase_C"/>
    <property type="match status" value="1"/>
</dbReference>
<dbReference type="Gene3D" id="3.40.50.10810">
    <property type="entry name" value="Tandem AAA-ATPase domain"/>
    <property type="match status" value="1"/>
</dbReference>
<feature type="compositionally biased region" description="Basic residues" evidence="3">
    <location>
        <begin position="154"/>
        <end position="170"/>
    </location>
</feature>
<keyword evidence="2" id="KW-0175">Coiled coil</keyword>
<dbReference type="VEuPathDB" id="AmoebaDB:NF0039370"/>
<dbReference type="InterPro" id="IPR027417">
    <property type="entry name" value="P-loop_NTPase"/>
</dbReference>
<dbReference type="Pfam" id="PF00176">
    <property type="entry name" value="SNF2-rel_dom"/>
    <property type="match status" value="1"/>
</dbReference>
<feature type="coiled-coil region" evidence="2">
    <location>
        <begin position="865"/>
        <end position="903"/>
    </location>
</feature>
<evidence type="ECO:0000256" key="2">
    <source>
        <dbReference type="SAM" id="Coils"/>
    </source>
</evidence>
<dbReference type="RefSeq" id="XP_044558502.1">
    <property type="nucleotide sequence ID" value="XM_044710892.1"/>
</dbReference>
<comment type="caution">
    <text evidence="6">The sequence shown here is derived from an EMBL/GenBank/DDBJ whole genome shotgun (WGS) entry which is preliminary data.</text>
</comment>
<protein>
    <submittedName>
        <fullName evidence="6">Uncharacterized protein</fullName>
    </submittedName>
</protein>
<feature type="compositionally biased region" description="Basic and acidic residues" evidence="3">
    <location>
        <begin position="1"/>
        <end position="13"/>
    </location>
</feature>
<feature type="domain" description="Helicase ATP-binding" evidence="4">
    <location>
        <begin position="229"/>
        <end position="408"/>
    </location>
</feature>
<dbReference type="InterPro" id="IPR000330">
    <property type="entry name" value="SNF2_N"/>
</dbReference>
<dbReference type="Gene3D" id="1.20.120.850">
    <property type="entry name" value="SWI2/SNF2 ATPases, N-terminal domain"/>
    <property type="match status" value="1"/>
</dbReference>
<dbReference type="GO" id="GO:0005524">
    <property type="term" value="F:ATP binding"/>
    <property type="evidence" value="ECO:0007669"/>
    <property type="project" value="InterPro"/>
</dbReference>
<dbReference type="Gene3D" id="3.40.50.300">
    <property type="entry name" value="P-loop containing nucleotide triphosphate hydrolases"/>
    <property type="match status" value="1"/>
</dbReference>
<dbReference type="PROSITE" id="PS51194">
    <property type="entry name" value="HELICASE_CTER"/>
    <property type="match status" value="1"/>
</dbReference>
<evidence type="ECO:0000256" key="3">
    <source>
        <dbReference type="SAM" id="MobiDB-lite"/>
    </source>
</evidence>
<feature type="region of interest" description="Disordered" evidence="3">
    <location>
        <begin position="1"/>
        <end position="178"/>
    </location>
</feature>
<sequence length="974" mass="111426">MMENHDVDTDKEVSFTPVRKRLKRRSSRAISPQQSRMLNSPVFASNTTADTKNDDVDVSLTLKSYTAKTAPIKKGPLKKKESELSEDSEEIQSDEECSSEKEEKLDDEEEEDEDYHESSDDEDINSSSDMDDLTDEEPELSADSSDHELEVKTRSSKRKHSTASKKKPQRKPSTLQDLNTLENGWSFDVKNNQYILELDGDPFGFMVSAKIYEGLYNQQQIGLKWLKERHFDSNFNGGILGDKMGLGKTVQISSFIHGLFLSKKAKRVVVLCPNSVIGNWNKELEKWSDDTIQDVVVFHNVGSNKVQNRKRIGMVEQFNRAANNGGAVLISTLQTISNHMDFLKKEFVGDTLIDSVIIDEAHKIKNAKSKCHMQIAQLPSKSRFALTGTPIMNRLNELYSLFSWMFEDKLLGTLKDFNENYAISINRSTKRDARSVEKQLGNIRADCLREKIKHYLLMREKSETLKVDNQLFKSDVKNSNTSRIGQKNDLMLWLTLTAEQIQMYKDYISSDEVKRVLNRTQNPLAGITIMKQICDHHIMCRGYNEMQKQKEQALKEAAKEQAMEEDQRDIEDMKDFIDDEDEDAIMGSDYGILDADDLDEKTKKAIERRLKKAEEDRILKCIRDEPVDELINASCKVKIVQDLILKNREEGHRLLIFSSFTRMLDTIAILLNSLDLKFNRIDGSITSYKERTRLVDEFNSDEDIDCFLLSTLAGGVGLNLVGASRVIIIEPNWNPQLYEQAIDRVYRIGQRQNVVVYRLVTAGTIEEYIYGKQIPKNTVTRTATVQSNQYRYFSDSDLREMFTLKATTVSNTCNRLNKIHKDERKDAPGLAEHIKFLESLDGLVGISDHDVLFQKEADDVNEDLALQEELKRQHQQSQIRKAREEYIQQLIAAREKQEQLLANIGLPVASDSQSGESPTLSSSTGAEINSKSSQSTSSRLALQQDFAEFSKRLQLQLERALKQKDQSQQQQKWI</sequence>
<dbReference type="GeneID" id="68114394"/>
<feature type="compositionally biased region" description="Polar residues" evidence="3">
    <location>
        <begin position="910"/>
        <end position="939"/>
    </location>
</feature>
<dbReference type="CDD" id="cd18793">
    <property type="entry name" value="SF2_C_SNF"/>
    <property type="match status" value="1"/>
</dbReference>
<dbReference type="AlphaFoldDB" id="A0A6A5BLK5"/>
<organism evidence="6 7">
    <name type="scientific">Naegleria fowleri</name>
    <name type="common">Brain eating amoeba</name>
    <dbReference type="NCBI Taxonomy" id="5763"/>
    <lineage>
        <taxon>Eukaryota</taxon>
        <taxon>Discoba</taxon>
        <taxon>Heterolobosea</taxon>
        <taxon>Tetramitia</taxon>
        <taxon>Eutetramitia</taxon>
        <taxon>Vahlkampfiidae</taxon>
        <taxon>Naegleria</taxon>
    </lineage>
</organism>
<gene>
    <name evidence="6" type="ORF">FDP41_007176</name>
</gene>
<dbReference type="PANTHER" id="PTHR45629:SF7">
    <property type="entry name" value="DNA EXCISION REPAIR PROTEIN ERCC-6-RELATED"/>
    <property type="match status" value="1"/>
</dbReference>
<dbReference type="OrthoDB" id="413460at2759"/>
<keyword evidence="1" id="KW-0378">Hydrolase</keyword>
<feature type="coiled-coil region" evidence="2">
    <location>
        <begin position="540"/>
        <end position="568"/>
    </location>
</feature>
<reference evidence="6 7" key="1">
    <citation type="journal article" date="2019" name="Sci. Rep.">
        <title>Nanopore sequencing improves the draft genome of the human pathogenic amoeba Naegleria fowleri.</title>
        <authorList>
            <person name="Liechti N."/>
            <person name="Schurch N."/>
            <person name="Bruggmann R."/>
            <person name="Wittwer M."/>
        </authorList>
    </citation>
    <scope>NUCLEOTIDE SEQUENCE [LARGE SCALE GENOMIC DNA]</scope>
    <source>
        <strain evidence="6 7">ATCC 30894</strain>
    </source>
</reference>
<dbReference type="VEuPathDB" id="AmoebaDB:FDP41_007176"/>
<dbReference type="EMBL" id="VFQX01000058">
    <property type="protein sequence ID" value="KAF0973789.1"/>
    <property type="molecule type" value="Genomic_DNA"/>
</dbReference>
<dbReference type="GO" id="GO:0015616">
    <property type="term" value="F:DNA translocase activity"/>
    <property type="evidence" value="ECO:0007669"/>
    <property type="project" value="TreeGrafter"/>
</dbReference>
<evidence type="ECO:0000313" key="7">
    <source>
        <dbReference type="Proteomes" id="UP000444721"/>
    </source>
</evidence>
<proteinExistence type="predicted"/>
<dbReference type="OMA" id="CPNSVIG"/>
<keyword evidence="7" id="KW-1185">Reference proteome</keyword>
<feature type="compositionally biased region" description="Basic residues" evidence="3">
    <location>
        <begin position="18"/>
        <end position="27"/>
    </location>
</feature>
<accession>A0A6A5BLK5</accession>